<feature type="compositionally biased region" description="Basic and acidic residues" evidence="2">
    <location>
        <begin position="1640"/>
        <end position="1652"/>
    </location>
</feature>
<feature type="compositionally biased region" description="Polar residues" evidence="2">
    <location>
        <begin position="1006"/>
        <end position="1036"/>
    </location>
</feature>
<feature type="compositionally biased region" description="Acidic residues" evidence="2">
    <location>
        <begin position="619"/>
        <end position="630"/>
    </location>
</feature>
<feature type="coiled-coil region" evidence="1">
    <location>
        <begin position="327"/>
        <end position="361"/>
    </location>
</feature>
<feature type="compositionally biased region" description="Low complexity" evidence="2">
    <location>
        <begin position="1445"/>
        <end position="1455"/>
    </location>
</feature>
<evidence type="ECO:0000256" key="1">
    <source>
        <dbReference type="SAM" id="Coils"/>
    </source>
</evidence>
<feature type="region of interest" description="Disordered" evidence="2">
    <location>
        <begin position="1778"/>
        <end position="1821"/>
    </location>
</feature>
<feature type="compositionally biased region" description="Basic and acidic residues" evidence="2">
    <location>
        <begin position="1665"/>
        <end position="1682"/>
    </location>
</feature>
<feature type="compositionally biased region" description="Acidic residues" evidence="2">
    <location>
        <begin position="1456"/>
        <end position="1465"/>
    </location>
</feature>
<feature type="region of interest" description="Disordered" evidence="2">
    <location>
        <begin position="1073"/>
        <end position="1092"/>
    </location>
</feature>
<dbReference type="Proteomes" id="UP001642484">
    <property type="component" value="Unassembled WGS sequence"/>
</dbReference>
<evidence type="ECO:0000256" key="2">
    <source>
        <dbReference type="SAM" id="MobiDB-lite"/>
    </source>
</evidence>
<feature type="region of interest" description="Disordered" evidence="2">
    <location>
        <begin position="1308"/>
        <end position="1413"/>
    </location>
</feature>
<comment type="caution">
    <text evidence="3">The sequence shown here is derived from an EMBL/GenBank/DDBJ whole genome shotgun (WGS) entry which is preliminary data.</text>
</comment>
<feature type="region of interest" description="Disordered" evidence="2">
    <location>
        <begin position="1834"/>
        <end position="1901"/>
    </location>
</feature>
<feature type="compositionally biased region" description="Basic residues" evidence="2">
    <location>
        <begin position="1786"/>
        <end position="1797"/>
    </location>
</feature>
<accession>A0ABP0IBI4</accession>
<evidence type="ECO:0000313" key="3">
    <source>
        <dbReference type="EMBL" id="CAK8999959.1"/>
    </source>
</evidence>
<feature type="region of interest" description="Disordered" evidence="2">
    <location>
        <begin position="977"/>
        <end position="1054"/>
    </location>
</feature>
<sequence>MEDIESRWDPDQAKPTYHEVPARHQHFERLDSEDELRGIEEACFIRWSTAAQDAADLASEPSTSSRYRAQGDGKGAELPTPRLTKRRLKATQVQADMIWRKYYIPASRLPELLAQREEQHTKFKELQSKSTEAKNKWHRAFDFMMEGNDVDRALRNVRDISSKIRQYMFFGESENAVLKLQSTLAQYHRTWDQKRYGRLTAGLSDIARLAYPIEQLIDTRTFECHEIVQQELSVAIQNELTRRAEPMELQRMDRETDNVLQQSEVARSSINRKLDDLRHSIQRTARDAGAFIQRVKMTLQQVLADINEFTTAHANMKKAEKDYKADMFDQQRRNDGYKESLEKLEARRKLAEARLQADLETLRSEHTILRRTLETLIKMHEESRTRATEIASWLQVLAGQRLERTSELMLDVHELRIRRRRAMFKRLHWLDVQRIVSIVAQLRARLATSSEKLRKARLQKEVELYRSITSEAKVLKLELRGRCRELNGDGTVKDAEALQKVLKGAEQSCQGFFSVLAEELHAQAQWLRRHQIWVGLSAQTFTLIRPLKLATPLTLLNAAIEVVKKQEVQLMVITDMRRASMHMEEKVLKLTERFKLALLSRRHSVRSEDSESLGHTSSDENEEEEEEEGGMDAAKLRQILEHQQHGDLLESETTSDEAEHVAPSGGSVEDALLHLQELSGVEDQLHRALAHLLHKLHGTPKMEEVHDLLKTKVQELSEAWHLAVTITAHCVPHVDSRGSTTWKIREQRFAWLVPLVHQLAQRCGELRAVGEVLWAEAVAHGGPQRLEALEKIKAVLRSLAPFPKQIIQAGEESMTRVQKGLREKLHIMAAAKGALEHLSSLPDANVAPSEGVAEMLPLGPSSHTFLTAVKALMKFLTSDALADAKVFDRLTGPEILGVLSQAVTGDMKHALPECFRAAMLSLADLGNLIEEYEPQPVPGEDVSLVDASLIAQKGKKTGIHHQERWKALAAGARRRIESGTPLPDSRSGSFQLGNSRPLFSRERSQTAESSRPWTSTPQRPSTEGSTRLPSRQQADLTSLERGRQEQPPSPLGLQEVPLDQQNLEFELEKQRLEQAQKEQEEDLRRLQSEEQEAAQRVDVLRRTISKLSQGSDAWRVGEVLEELEKMEEARKTIQATLDECQQVTELLQEQQKDVQERQSLHHERTRIMHSHSMLPVQEKTRKAKSLQWQRSLNRLSDIQSKMEQLDREISIKQGAASNLEAKVLERQKSKMALETGRSGPTAETTPAPKILTEQEAMAIYASRVAMRSLWKVQGYKLMQAQRAAKMYCQHLLKLEEGPRVVFELEGGEKRGASSKKRGSQLRRSATKVGSRRASSTKSGSISPSPKSSTTTSRASLKRGSLQKRPGKDGTKSEEQTMYVGRAKSKITRSLTHGQPKLTRDATRRLSRASIESRADSVEAAALMESITVRRDGRATTVPVINVRSASPASASSYTSEESEEEDVELPDVPAIGRRANIMTDLLETKALRSNVQASLGEQELEQSTQWADDWIRRKSMQGPQGEDAQDVGVLDGRHLLRRTGLSEITPLVADEALGIDGLDVSDSEDEEVLQRKPESLLEHLRKNSMMAPQAPQVKPKKPGLPGRAVQLGMPLQGGSPLVVFAGKDRMRSKGSKTPKRKTTKKEAESPVRKEGFLADPLIQKLEKEFAHQPSLREKSPMSRREFSTSTSMPGDAEGLHEDSLMTFSSVLSGEKYSYLSENAIAAAVGDDPRARRVEASRPPLPKLVDVRKNGPGDAAAAQYVGKGCKAVVSAAMVQAARMQPPGYKPPRSKLAKPKAAPKKGGQAVEVETDSPILQDSPDTSRCPTVQFMEEEKEIDAQHGPTMPVIRVQTAGKSSTGPESGPASPSSSGWSHGSVADPGELGGGRSSRSAGSVLTTRPKQCQPLLSARAKKYFNGGWHR</sequence>
<dbReference type="EMBL" id="CAXAMN010002503">
    <property type="protein sequence ID" value="CAK8999959.1"/>
    <property type="molecule type" value="Genomic_DNA"/>
</dbReference>
<feature type="region of interest" description="Disordered" evidence="2">
    <location>
        <begin position="1727"/>
        <end position="1747"/>
    </location>
</feature>
<keyword evidence="4" id="KW-1185">Reference proteome</keyword>
<feature type="region of interest" description="Disordered" evidence="2">
    <location>
        <begin position="56"/>
        <end position="82"/>
    </location>
</feature>
<feature type="region of interest" description="Disordered" evidence="2">
    <location>
        <begin position="607"/>
        <end position="631"/>
    </location>
</feature>
<proteinExistence type="predicted"/>
<feature type="region of interest" description="Disordered" evidence="2">
    <location>
        <begin position="1665"/>
        <end position="1695"/>
    </location>
</feature>
<organism evidence="3 4">
    <name type="scientific">Durusdinium trenchii</name>
    <dbReference type="NCBI Taxonomy" id="1381693"/>
    <lineage>
        <taxon>Eukaryota</taxon>
        <taxon>Sar</taxon>
        <taxon>Alveolata</taxon>
        <taxon>Dinophyceae</taxon>
        <taxon>Suessiales</taxon>
        <taxon>Symbiodiniaceae</taxon>
        <taxon>Durusdinium</taxon>
    </lineage>
</organism>
<name>A0ABP0IBI4_9DINO</name>
<feature type="compositionally biased region" description="Basic and acidic residues" evidence="2">
    <location>
        <begin position="1365"/>
        <end position="1374"/>
    </location>
</feature>
<evidence type="ECO:0000313" key="4">
    <source>
        <dbReference type="Proteomes" id="UP001642484"/>
    </source>
</evidence>
<feature type="region of interest" description="Disordered" evidence="2">
    <location>
        <begin position="1583"/>
        <end position="1653"/>
    </location>
</feature>
<feature type="compositionally biased region" description="Low complexity" evidence="2">
    <location>
        <begin position="1853"/>
        <end position="1873"/>
    </location>
</feature>
<protein>
    <submittedName>
        <fullName evidence="3">Uncharacterized protein</fullName>
    </submittedName>
</protein>
<feature type="compositionally biased region" description="Polar residues" evidence="2">
    <location>
        <begin position="1811"/>
        <end position="1821"/>
    </location>
</feature>
<reference evidence="3 4" key="1">
    <citation type="submission" date="2024-02" db="EMBL/GenBank/DDBJ databases">
        <authorList>
            <person name="Chen Y."/>
            <person name="Shah S."/>
            <person name="Dougan E. K."/>
            <person name="Thang M."/>
            <person name="Chan C."/>
        </authorList>
    </citation>
    <scope>NUCLEOTIDE SEQUENCE [LARGE SCALE GENOMIC DNA]</scope>
</reference>
<feature type="region of interest" description="Disordered" evidence="2">
    <location>
        <begin position="1"/>
        <end position="26"/>
    </location>
</feature>
<feature type="compositionally biased region" description="Low complexity" evidence="2">
    <location>
        <begin position="1335"/>
        <end position="1352"/>
    </location>
</feature>
<keyword evidence="1" id="KW-0175">Coiled coil</keyword>
<gene>
    <name evidence="3" type="ORF">CCMP2556_LOCUS5870</name>
</gene>
<feature type="compositionally biased region" description="Basic residues" evidence="2">
    <location>
        <begin position="1628"/>
        <end position="1639"/>
    </location>
</feature>
<feature type="region of interest" description="Disordered" evidence="2">
    <location>
        <begin position="1445"/>
        <end position="1465"/>
    </location>
</feature>